<dbReference type="eggNOG" id="COG2755">
    <property type="taxonomic scope" value="Bacteria"/>
</dbReference>
<protein>
    <recommendedName>
        <fullName evidence="4">SGNH hydrolase-type esterase domain-containing protein</fullName>
    </recommendedName>
</protein>
<dbReference type="Gene3D" id="3.40.50.11550">
    <property type="match status" value="1"/>
</dbReference>
<dbReference type="EMBL" id="AVCH01000184">
    <property type="protein sequence ID" value="KFN45327.1"/>
    <property type="molecule type" value="Genomic_DNA"/>
</dbReference>
<dbReference type="RefSeq" id="WP_043804385.1">
    <property type="nucleotide sequence ID" value="NZ_AVCH01000184.1"/>
</dbReference>
<feature type="chain" id="PRO_5001869268" description="SGNH hydrolase-type esterase domain-containing protein" evidence="1">
    <location>
        <begin position="21"/>
        <end position="492"/>
    </location>
</feature>
<keyword evidence="1" id="KW-0732">Signal</keyword>
<name>A0A091B189_9GAMM</name>
<dbReference type="SUPFAM" id="SSF52266">
    <property type="entry name" value="SGNH hydrolase"/>
    <property type="match status" value="1"/>
</dbReference>
<evidence type="ECO:0008006" key="4">
    <source>
        <dbReference type="Google" id="ProtNLM"/>
    </source>
</evidence>
<dbReference type="PATRIC" id="fig|1384054.3.peg.2181"/>
<keyword evidence="3" id="KW-1185">Reference proteome</keyword>
<evidence type="ECO:0000256" key="1">
    <source>
        <dbReference type="SAM" id="SignalP"/>
    </source>
</evidence>
<dbReference type="STRING" id="1384054.N790_10110"/>
<dbReference type="InterPro" id="IPR036514">
    <property type="entry name" value="SGNH_hydro_sf"/>
</dbReference>
<organism evidence="2 3">
    <name type="scientific">Arenimonas malthae CC-JY-1</name>
    <dbReference type="NCBI Taxonomy" id="1384054"/>
    <lineage>
        <taxon>Bacteria</taxon>
        <taxon>Pseudomonadati</taxon>
        <taxon>Pseudomonadota</taxon>
        <taxon>Gammaproteobacteria</taxon>
        <taxon>Lysobacterales</taxon>
        <taxon>Lysobacteraceae</taxon>
        <taxon>Arenimonas</taxon>
    </lineage>
</organism>
<evidence type="ECO:0000313" key="3">
    <source>
        <dbReference type="Proteomes" id="UP000029392"/>
    </source>
</evidence>
<comment type="caution">
    <text evidence="2">The sequence shown here is derived from an EMBL/GenBank/DDBJ whole genome shotgun (WGS) entry which is preliminary data.</text>
</comment>
<proteinExistence type="predicted"/>
<evidence type="ECO:0000313" key="2">
    <source>
        <dbReference type="EMBL" id="KFN45327.1"/>
    </source>
</evidence>
<dbReference type="Proteomes" id="UP000029392">
    <property type="component" value="Unassembled WGS sequence"/>
</dbReference>
<accession>A0A091B189</accession>
<reference evidence="2 3" key="1">
    <citation type="submission" date="2013-09" db="EMBL/GenBank/DDBJ databases">
        <title>Genome sequencing of Arenimonas malthae.</title>
        <authorList>
            <person name="Chen F."/>
            <person name="Wang G."/>
        </authorList>
    </citation>
    <scope>NUCLEOTIDE SEQUENCE [LARGE SCALE GENOMIC DNA]</scope>
    <source>
        <strain evidence="2 3">CC-JY-1</strain>
    </source>
</reference>
<feature type="signal peptide" evidence="1">
    <location>
        <begin position="1"/>
        <end position="20"/>
    </location>
</feature>
<dbReference type="GO" id="GO:0016788">
    <property type="term" value="F:hydrolase activity, acting on ester bonds"/>
    <property type="evidence" value="ECO:0007669"/>
    <property type="project" value="UniProtKB-ARBA"/>
</dbReference>
<dbReference type="OrthoDB" id="9792428at2"/>
<gene>
    <name evidence="2" type="ORF">N790_10110</name>
</gene>
<dbReference type="AlphaFoldDB" id="A0A091B189"/>
<dbReference type="Gene3D" id="3.40.50.1110">
    <property type="entry name" value="SGNH hydrolase"/>
    <property type="match status" value="1"/>
</dbReference>
<sequence length="492" mass="51508">MRTAAALLLAVLVATGCRLPADGVPDPQVTLVGELHGTREHPRAFLDLVGQAAARSDQPVVVGLELPPDAVAVARRALQLPESERLAVLLESSTWAENPDGRASMARLELIRDLLALEAAGEASVIGIDLREGKQHDLAAPALARVLAERDGQDNPVMLLVGNGHLDAGEGRATLGQAFVNQGLATTLLTLHYSGGNAWNCTAGACGPRELGANLSCPEGTRTIRPGLVVADACLGKVTLSPLARDALGPAPATPHRVLFVGNSLVYTGNLPAVLEALSAGDNHALEADMIVTGGATLSDRVADGSVARALATGRYQTVVLQERGGDFLCAFGPGSCVQARAALASLARLAREHGASPVLLGTYQGDPRASASLDSAEAIAARDAGVPYLHVTRHLQAGLATYPRLAWFANDGMHPGPDLTLLQALLLHEHLFARVPDAVDFTVEAPIHTYSAHLEAEARRATDVPDGSEAATSYTYDSRHFARVARLLRHP</sequence>
<dbReference type="PROSITE" id="PS51257">
    <property type="entry name" value="PROKAR_LIPOPROTEIN"/>
    <property type="match status" value="1"/>
</dbReference>